<proteinExistence type="predicted"/>
<protein>
    <recommendedName>
        <fullName evidence="1">Fungal-type protein kinase domain-containing protein</fullName>
    </recommendedName>
</protein>
<dbReference type="AlphaFoldDB" id="A0A4S8QLB4"/>
<evidence type="ECO:0000259" key="1">
    <source>
        <dbReference type="Pfam" id="PF17667"/>
    </source>
</evidence>
<dbReference type="Gene3D" id="1.10.510.10">
    <property type="entry name" value="Transferase(Phosphotransferase) domain 1"/>
    <property type="match status" value="1"/>
</dbReference>
<evidence type="ECO:0000313" key="3">
    <source>
        <dbReference type="Proteomes" id="UP000308671"/>
    </source>
</evidence>
<dbReference type="SUPFAM" id="SSF56112">
    <property type="entry name" value="Protein kinase-like (PK-like)"/>
    <property type="match status" value="1"/>
</dbReference>
<dbReference type="PANTHER" id="PTHR38248:SF2">
    <property type="entry name" value="FUNK1 11"/>
    <property type="match status" value="1"/>
</dbReference>
<dbReference type="Pfam" id="PF17667">
    <property type="entry name" value="Pkinase_fungal"/>
    <property type="match status" value="2"/>
</dbReference>
<dbReference type="OrthoDB" id="5584477at2759"/>
<dbReference type="InterPro" id="IPR040976">
    <property type="entry name" value="Pkinase_fungal"/>
</dbReference>
<feature type="domain" description="Fungal-type protein kinase" evidence="1">
    <location>
        <begin position="5"/>
        <end position="226"/>
    </location>
</feature>
<sequence length="416" mass="46748">MASTCEAFDIVTAPGRFLTVLTGYILMSDDELGLCTLIEEDAVGRFILCSREDRSTGHSEKLYLGDLPIFERLNKNILGDGLTCFPARKSTSTSWEFVVKLKWFATDKNNEAKILELAKNRDVEGVVRLLNHQEVCNTENLHHGLIIGLPRKLKYIDSDYTDVPDDLKATVGSGLGAALEFTVPITELNDSGKQKLTENKTFNILTISPLGRSLHRFDTVPELLGANIIIASNKSKGASHKGILIDFDSAKDLSTGPGSKQYKSIETQLFRAIGVLQAYLPENPYTYRHDLESLFYTFLFLATYHRPVPLGENQFQLPPNCTISNWTFSRPFEQANRKINSILNNIEFALITSEFTPEFKKLTGLAEELKHLLFPLRDGELWTGTDITMEGTKTLYTDILKAFDKVKDYDCTKLID</sequence>
<dbReference type="EMBL" id="PQXL01000877">
    <property type="protein sequence ID" value="THV43825.1"/>
    <property type="molecule type" value="Genomic_DNA"/>
</dbReference>
<gene>
    <name evidence="2" type="ORF">BGAL_0882g00020</name>
</gene>
<name>A0A4S8QLB4_9HELO</name>
<comment type="caution">
    <text evidence="2">The sequence shown here is derived from an EMBL/GenBank/DDBJ whole genome shotgun (WGS) entry which is preliminary data.</text>
</comment>
<keyword evidence="3" id="KW-1185">Reference proteome</keyword>
<dbReference type="InterPro" id="IPR011009">
    <property type="entry name" value="Kinase-like_dom_sf"/>
</dbReference>
<organism evidence="2 3">
    <name type="scientific">Botrytis galanthina</name>
    <dbReference type="NCBI Taxonomy" id="278940"/>
    <lineage>
        <taxon>Eukaryota</taxon>
        <taxon>Fungi</taxon>
        <taxon>Dikarya</taxon>
        <taxon>Ascomycota</taxon>
        <taxon>Pezizomycotina</taxon>
        <taxon>Leotiomycetes</taxon>
        <taxon>Helotiales</taxon>
        <taxon>Sclerotiniaceae</taxon>
        <taxon>Botrytis</taxon>
    </lineage>
</organism>
<accession>A0A4S8QLB4</accession>
<evidence type="ECO:0000313" key="2">
    <source>
        <dbReference type="EMBL" id="THV43825.1"/>
    </source>
</evidence>
<feature type="domain" description="Fungal-type protein kinase" evidence="1">
    <location>
        <begin position="227"/>
        <end position="300"/>
    </location>
</feature>
<dbReference type="PANTHER" id="PTHR38248">
    <property type="entry name" value="FUNK1 6"/>
    <property type="match status" value="1"/>
</dbReference>
<dbReference type="Proteomes" id="UP000308671">
    <property type="component" value="Unassembled WGS sequence"/>
</dbReference>
<reference evidence="2 3" key="1">
    <citation type="submission" date="2017-12" db="EMBL/GenBank/DDBJ databases">
        <title>Comparative genomics of Botrytis spp.</title>
        <authorList>
            <person name="Valero-Jimenez C.A."/>
            <person name="Tapia P."/>
            <person name="Veloso J."/>
            <person name="Silva-Moreno E."/>
            <person name="Staats M."/>
            <person name="Valdes J.H."/>
            <person name="Van Kan J.A.L."/>
        </authorList>
    </citation>
    <scope>NUCLEOTIDE SEQUENCE [LARGE SCALE GENOMIC DNA]</scope>
    <source>
        <strain evidence="2 3">MUCL435</strain>
    </source>
</reference>